<gene>
    <name evidence="2" type="ORF">Clacol_009735</name>
</gene>
<keyword evidence="1" id="KW-0812">Transmembrane</keyword>
<proteinExistence type="predicted"/>
<sequence length="222" mass="24133">MNNSDSNFSNQVIYETIVVTQVELACLMVQNLLPETSVSAFNNLGFLSRALEVLPLIGVQAPLFVPLLIANGSNILSDLVAFTMVIRQVWGLWKLKKSLGLKGNQDLITALIEQVVLTFSASFVLFITITATILFETSLVGSILFAFQNVLSTLLICEFTLALRRRSCPKNCESDANQSTLLISLPQDNPTGSMSPVAEMGERNALVDIEHGGPNDSQDNGI</sequence>
<reference evidence="2" key="1">
    <citation type="submission" date="2021-10" db="EMBL/GenBank/DDBJ databases">
        <title>De novo Genome Assembly of Clathrus columnatus (Basidiomycota, Fungi) Using Illumina and Nanopore Sequence Data.</title>
        <authorList>
            <person name="Ogiso-Tanaka E."/>
            <person name="Itagaki H."/>
            <person name="Hosoya T."/>
            <person name="Hosaka K."/>
        </authorList>
    </citation>
    <scope>NUCLEOTIDE SEQUENCE</scope>
    <source>
        <strain evidence="2">MO-923</strain>
    </source>
</reference>
<evidence type="ECO:0000313" key="2">
    <source>
        <dbReference type="EMBL" id="GJJ15457.1"/>
    </source>
</evidence>
<dbReference type="Proteomes" id="UP001050691">
    <property type="component" value="Unassembled WGS sequence"/>
</dbReference>
<organism evidence="2 3">
    <name type="scientific">Clathrus columnatus</name>
    <dbReference type="NCBI Taxonomy" id="1419009"/>
    <lineage>
        <taxon>Eukaryota</taxon>
        <taxon>Fungi</taxon>
        <taxon>Dikarya</taxon>
        <taxon>Basidiomycota</taxon>
        <taxon>Agaricomycotina</taxon>
        <taxon>Agaricomycetes</taxon>
        <taxon>Phallomycetidae</taxon>
        <taxon>Phallales</taxon>
        <taxon>Clathraceae</taxon>
        <taxon>Clathrus</taxon>
    </lineage>
</organism>
<comment type="caution">
    <text evidence="2">The sequence shown here is derived from an EMBL/GenBank/DDBJ whole genome shotgun (WGS) entry which is preliminary data.</text>
</comment>
<dbReference type="EMBL" id="BPWL01000011">
    <property type="protein sequence ID" value="GJJ15457.1"/>
    <property type="molecule type" value="Genomic_DNA"/>
</dbReference>
<accession>A0AAV5ANT2</accession>
<keyword evidence="1" id="KW-0472">Membrane</keyword>
<feature type="transmembrane region" description="Helical" evidence="1">
    <location>
        <begin position="107"/>
        <end position="133"/>
    </location>
</feature>
<evidence type="ECO:0000256" key="1">
    <source>
        <dbReference type="SAM" id="Phobius"/>
    </source>
</evidence>
<feature type="transmembrane region" description="Helical" evidence="1">
    <location>
        <begin position="53"/>
        <end position="86"/>
    </location>
</feature>
<name>A0AAV5ANT2_9AGAM</name>
<protein>
    <submittedName>
        <fullName evidence="2">Uncharacterized protein</fullName>
    </submittedName>
</protein>
<dbReference type="AlphaFoldDB" id="A0AAV5ANT2"/>
<keyword evidence="3" id="KW-1185">Reference proteome</keyword>
<keyword evidence="1" id="KW-1133">Transmembrane helix</keyword>
<feature type="transmembrane region" description="Helical" evidence="1">
    <location>
        <begin position="139"/>
        <end position="161"/>
    </location>
</feature>
<evidence type="ECO:0000313" key="3">
    <source>
        <dbReference type="Proteomes" id="UP001050691"/>
    </source>
</evidence>